<dbReference type="OMA" id="NMYTPGC"/>
<feature type="region of interest" description="Disordered" evidence="1">
    <location>
        <begin position="1200"/>
        <end position="1232"/>
    </location>
</feature>
<dbReference type="FunCoup" id="W3XQ68">
    <property type="interactions" value="70"/>
</dbReference>
<gene>
    <name evidence="6" type="ORF">PFICI_01962</name>
</gene>
<dbReference type="InterPro" id="IPR048265">
    <property type="entry name" value="Rax2-like_third"/>
</dbReference>
<dbReference type="KEGG" id="pfy:PFICI_01962"/>
<dbReference type="Proteomes" id="UP000030651">
    <property type="component" value="Unassembled WGS sequence"/>
</dbReference>
<dbReference type="EMBL" id="KI912109">
    <property type="protein sequence ID" value="ETS88134.1"/>
    <property type="molecule type" value="Genomic_DNA"/>
</dbReference>
<evidence type="ECO:0000259" key="3">
    <source>
        <dbReference type="Pfam" id="PF12768"/>
    </source>
</evidence>
<sequence length="1232" mass="128924">MRLPSTWRPRRSSRAPSKGAPSRLLTFASLATLSNAISVVPVSSPNLDLSKLGKTGIAGDFTGISLYMWEGQNENSFATNGSQSLMTQFPDGSFLNVLDSDASIQALCVLNDALILGGNFTSLGGSEFTAIASMDLNTTKLTNMTGITGQVNSLFCDEDSNTVYVGGSFQADESTNAIKWTDDSWTSLPFAGFNGPVMSITQAANGNIIFGGSFTGLGNTSTPSETSEILVNLSTANISTTAGATTSGFSDPENIICKTDGADGSGNTWLMEDDTAGSWTATFDFGFEPTRLRLYNTHQDGRGTQTWRFTAFPINGIMNFTYIDPATNQNASCTSECPLSDDTSVEYQDFFFVNSVGMNEFTIDVSAWYGSGGGFDGIELFQDNIYTYAINDFNEPSCSNTSFPSTATSTGSWTTTPSGQSNSEYLSAQLTGTISSDSAAVTFYPDVRESGNYTVSLYTPGCLQDSTCTSRGQVNVTWTLTADDDTDDNVKILYQSNNYDKYDVLFTAVMDAASSSFRPSIVLTPANNQDTTNLTVVAQRIGLYLQNSTGGLNGLFEYDPSKATVDTSDFSTSQFDKLGSGFDSRSAVTTLVQDGDITYIGGNFSSSSVKNIVGIDTSNNSTVELDGGLNGAVNSLYASDGQIYAGGSFDNNLDGSDSGLSHVAVYDASSKQWSPLGAGVDGPVASVAPMTLNISSSTAETVVALTGSFNSLIAFDDNSEISVSGFAVWVPSQKNWLQHVNGTYPSISGLLTTSLLNATNGMSLYAGSMSSKAISANGVVAMGETLGTFPVNFTSKSTSSNTTSTKRASVINSTDTLTGVQTGAFYNDGAVTILGGHFTATTSNGSTASNLVIIDSDNSNATTGLPSGVSDESTFYTLAVQDDNLFAGGLVKGTIGQSSVSGLVSYNLANSKFNNQPPGLVGYGDDDAIVTSIKVRPDTSDVYVGGSFKSAGTLDCPGVCTYSTSDEQWTRPGLGLQGNVSSMVWPSSSTLVAGGELSINGTTYYLASFDASSAVWTAFSEQSSLPGPVDAVTTANSDGTQFWAAGTASDSSSVYLMKYNGSAWESAGVSLNEDSVIKSLQVFSVTSSHDSSALLDTNEVLMITGSLSIPNFGTASSVIFNGTALQPYALTGNTGNTAGSISRIFVQNEDFFSSGSSGLAVGFVVLIGLAISLGIMLLIVVAGLLLDRYRKKRDGYVPAPTSYDRGGGMSRIPPEELLDSLSKGRSGATPQI</sequence>
<evidence type="ECO:0000259" key="5">
    <source>
        <dbReference type="Pfam" id="PF20843"/>
    </source>
</evidence>
<keyword evidence="2" id="KW-0472">Membrane</keyword>
<evidence type="ECO:0000259" key="4">
    <source>
        <dbReference type="Pfam" id="PF20842"/>
    </source>
</evidence>
<dbReference type="eggNOG" id="ENOG502QQZD">
    <property type="taxonomic scope" value="Eukaryota"/>
</dbReference>
<dbReference type="PANTHER" id="PTHR31778">
    <property type="entry name" value="BUD SITE SELECTION PROTEIN RAX2"/>
    <property type="match status" value="1"/>
</dbReference>
<dbReference type="HOGENOM" id="CLU_005863_0_0_1"/>
<feature type="region of interest" description="Disordered" evidence="1">
    <location>
        <begin position="1"/>
        <end position="20"/>
    </location>
</feature>
<feature type="domain" description="Rax2-like second" evidence="4">
    <location>
        <begin position="228"/>
        <end position="375"/>
    </location>
</feature>
<reference evidence="7" key="1">
    <citation type="journal article" date="2015" name="BMC Genomics">
        <title>Genomic and transcriptomic analysis of the endophytic fungus Pestalotiopsis fici reveals its lifestyle and high potential for synthesis of natural products.</title>
        <authorList>
            <person name="Wang X."/>
            <person name="Zhang X."/>
            <person name="Liu L."/>
            <person name="Xiang M."/>
            <person name="Wang W."/>
            <person name="Sun X."/>
            <person name="Che Y."/>
            <person name="Guo L."/>
            <person name="Liu G."/>
            <person name="Guo L."/>
            <person name="Wang C."/>
            <person name="Yin W.B."/>
            <person name="Stadler M."/>
            <person name="Zhang X."/>
            <person name="Liu X."/>
        </authorList>
    </citation>
    <scope>NUCLEOTIDE SEQUENCE [LARGE SCALE GENOMIC DNA]</scope>
    <source>
        <strain evidence="7">W106-1 / CGMCC3.15140</strain>
    </source>
</reference>
<keyword evidence="7" id="KW-1185">Reference proteome</keyword>
<evidence type="ECO:0000313" key="7">
    <source>
        <dbReference type="Proteomes" id="UP000030651"/>
    </source>
</evidence>
<dbReference type="SUPFAM" id="SSF50960">
    <property type="entry name" value="TolB, C-terminal domain"/>
    <property type="match status" value="1"/>
</dbReference>
<dbReference type="PANTHER" id="PTHR31778:SF2">
    <property type="entry name" value="BUD SITE SELECTION PROTEIN RAX2"/>
    <property type="match status" value="1"/>
</dbReference>
<dbReference type="Pfam" id="PF20842">
    <property type="entry name" value="Rax2_2"/>
    <property type="match status" value="1"/>
</dbReference>
<evidence type="ECO:0000313" key="6">
    <source>
        <dbReference type="EMBL" id="ETS88134.1"/>
    </source>
</evidence>
<dbReference type="SUPFAM" id="SSF50965">
    <property type="entry name" value="Galactose oxidase, central domain"/>
    <property type="match status" value="1"/>
</dbReference>
<feature type="domain" description="Rax2-like C-terminal" evidence="3">
    <location>
        <begin position="903"/>
        <end position="1153"/>
    </location>
</feature>
<organism evidence="6 7">
    <name type="scientific">Pestalotiopsis fici (strain W106-1 / CGMCC3.15140)</name>
    <dbReference type="NCBI Taxonomy" id="1229662"/>
    <lineage>
        <taxon>Eukaryota</taxon>
        <taxon>Fungi</taxon>
        <taxon>Dikarya</taxon>
        <taxon>Ascomycota</taxon>
        <taxon>Pezizomycotina</taxon>
        <taxon>Sordariomycetes</taxon>
        <taxon>Xylariomycetidae</taxon>
        <taxon>Amphisphaeriales</taxon>
        <taxon>Sporocadaceae</taxon>
        <taxon>Pestalotiopsis</taxon>
    </lineage>
</organism>
<dbReference type="GO" id="GO:1902929">
    <property type="term" value="C:plasma membrane of growing cell tip"/>
    <property type="evidence" value="ECO:0007669"/>
    <property type="project" value="TreeGrafter"/>
</dbReference>
<evidence type="ECO:0008006" key="8">
    <source>
        <dbReference type="Google" id="ProtNLM"/>
    </source>
</evidence>
<dbReference type="InterPro" id="IPR015915">
    <property type="entry name" value="Kelch-typ_b-propeller"/>
</dbReference>
<accession>W3XQ68</accession>
<keyword evidence="2" id="KW-1133">Transmembrane helix</keyword>
<dbReference type="InterPro" id="IPR024982">
    <property type="entry name" value="Rax2-like_C"/>
</dbReference>
<dbReference type="Pfam" id="PF12768">
    <property type="entry name" value="Rax2"/>
    <property type="match status" value="1"/>
</dbReference>
<dbReference type="InterPro" id="IPR048266">
    <property type="entry name" value="Rax2-like_second"/>
</dbReference>
<proteinExistence type="predicted"/>
<dbReference type="InterPro" id="IPR011043">
    <property type="entry name" value="Gal_Oxase/kelch_b-propeller"/>
</dbReference>
<dbReference type="Gene3D" id="2.120.10.80">
    <property type="entry name" value="Kelch-type beta propeller"/>
    <property type="match status" value="1"/>
</dbReference>
<protein>
    <recommendedName>
        <fullName evidence="8">Cellular morphogenesis protein</fullName>
    </recommendedName>
</protein>
<dbReference type="STRING" id="1229662.W3XQ68"/>
<dbReference type="OrthoDB" id="2503993at2759"/>
<name>W3XQ68_PESFW</name>
<feature type="domain" description="Rax2-like third" evidence="5">
    <location>
        <begin position="386"/>
        <end position="544"/>
    </location>
</feature>
<evidence type="ECO:0000256" key="2">
    <source>
        <dbReference type="SAM" id="Phobius"/>
    </source>
</evidence>
<dbReference type="AlphaFoldDB" id="W3XQ68"/>
<evidence type="ECO:0000256" key="1">
    <source>
        <dbReference type="SAM" id="MobiDB-lite"/>
    </source>
</evidence>
<dbReference type="Pfam" id="PF20843">
    <property type="entry name" value="Rax2_3"/>
    <property type="match status" value="1"/>
</dbReference>
<keyword evidence="2" id="KW-0812">Transmembrane</keyword>
<dbReference type="GeneID" id="19266975"/>
<dbReference type="SUPFAM" id="SSF117281">
    <property type="entry name" value="Kelch motif"/>
    <property type="match status" value="1"/>
</dbReference>
<feature type="transmembrane region" description="Helical" evidence="2">
    <location>
        <begin position="1159"/>
        <end position="1186"/>
    </location>
</feature>
<dbReference type="RefSeq" id="XP_007828734.1">
    <property type="nucleotide sequence ID" value="XM_007830543.1"/>
</dbReference>
<dbReference type="InParanoid" id="W3XQ68"/>